<feature type="domain" description="Coenzyme Q-binding protein COQ10 START" evidence="1">
    <location>
        <begin position="11"/>
        <end position="139"/>
    </location>
</feature>
<dbReference type="InterPro" id="IPR005031">
    <property type="entry name" value="COQ10_START"/>
</dbReference>
<dbReference type="InterPro" id="IPR023393">
    <property type="entry name" value="START-like_dom_sf"/>
</dbReference>
<comment type="caution">
    <text evidence="2">The sequence shown here is derived from an EMBL/GenBank/DDBJ whole genome shotgun (WGS) entry which is preliminary data.</text>
</comment>
<dbReference type="PANTHER" id="PTHR39683:SF4">
    <property type="entry name" value="COENZYME Q-BINDING PROTEIN COQ10 START DOMAIN-CONTAINING PROTEIN"/>
    <property type="match status" value="1"/>
</dbReference>
<dbReference type="Proteomes" id="UP001204798">
    <property type="component" value="Unassembled WGS sequence"/>
</dbReference>
<name>A0ABT2EJY5_9BACT</name>
<evidence type="ECO:0000313" key="3">
    <source>
        <dbReference type="Proteomes" id="UP001204798"/>
    </source>
</evidence>
<proteinExistence type="predicted"/>
<evidence type="ECO:0000313" key="2">
    <source>
        <dbReference type="EMBL" id="MCS3917994.1"/>
    </source>
</evidence>
<organism evidence="2 3">
    <name type="scientific">Candidatus Fervidibacter sacchari</name>
    <dbReference type="NCBI Taxonomy" id="1448929"/>
    <lineage>
        <taxon>Bacteria</taxon>
        <taxon>Candidatus Fervidibacterota</taxon>
        <taxon>Candidatus Fervidibacter</taxon>
    </lineage>
</organism>
<dbReference type="PANTHER" id="PTHR39683">
    <property type="entry name" value="CONSERVED PROTEIN TB16.3"/>
    <property type="match status" value="1"/>
</dbReference>
<evidence type="ECO:0000259" key="1">
    <source>
        <dbReference type="Pfam" id="PF03364"/>
    </source>
</evidence>
<gene>
    <name evidence="2" type="ORF">M2350_000391</name>
</gene>
<dbReference type="Pfam" id="PF03364">
    <property type="entry name" value="Polyketide_cyc"/>
    <property type="match status" value="1"/>
</dbReference>
<reference evidence="2 3" key="1">
    <citation type="submission" date="2022-08" db="EMBL/GenBank/DDBJ databases">
        <title>Bacterial and archaeal communities from various locations to study Microbial Dark Matter (Phase II).</title>
        <authorList>
            <person name="Stepanauskas R."/>
        </authorList>
    </citation>
    <scope>NUCLEOTIDE SEQUENCE [LARGE SCALE GENOMIC DNA]</scope>
    <source>
        <strain evidence="2 3">PD1</strain>
    </source>
</reference>
<protein>
    <submittedName>
        <fullName evidence="2">Ribosome-associated toxin RatA of RatAB toxin-antitoxin module</fullName>
    </submittedName>
</protein>
<accession>A0ABT2EJY5</accession>
<dbReference type="RefSeq" id="WP_018196098.1">
    <property type="nucleotide sequence ID" value="NZ_CP130454.1"/>
</dbReference>
<dbReference type="EMBL" id="JANUCP010000001">
    <property type="protein sequence ID" value="MCS3917994.1"/>
    <property type="molecule type" value="Genomic_DNA"/>
</dbReference>
<keyword evidence="3" id="KW-1185">Reference proteome</keyword>
<sequence>MAETLTVEQIVRAPLEQVFATARQVERFPDWLDYVTAIRVLERSEDGKVVISEWEASVPMFGLKARWVERDEWDEEKKVCRFALQEGDLDKYEGEWLFEPHPEGTKMRLIVNYEYRVPIGGAIVQQLVRKIVEQMAQKLLEGVAKATEQSMAR</sequence>
<dbReference type="SUPFAM" id="SSF55961">
    <property type="entry name" value="Bet v1-like"/>
    <property type="match status" value="1"/>
</dbReference>
<dbReference type="Gene3D" id="3.30.530.20">
    <property type="match status" value="1"/>
</dbReference>